<feature type="region of interest" description="Disordered" evidence="2">
    <location>
        <begin position="1"/>
        <end position="53"/>
    </location>
</feature>
<accession>A0A8S5LKH2</accession>
<evidence type="ECO:0000256" key="1">
    <source>
        <dbReference type="SAM" id="Coils"/>
    </source>
</evidence>
<dbReference type="EMBL" id="BK015868">
    <property type="protein sequence ID" value="DAD70580.1"/>
    <property type="molecule type" value="Genomic_DNA"/>
</dbReference>
<proteinExistence type="predicted"/>
<reference evidence="3" key="1">
    <citation type="journal article" date="2021" name="Proc. Natl. Acad. Sci. U.S.A.">
        <title>A Catalog of Tens of Thousands of Viruses from Human Metagenomes Reveals Hidden Associations with Chronic Diseases.</title>
        <authorList>
            <person name="Tisza M.J."/>
            <person name="Buck C.B."/>
        </authorList>
    </citation>
    <scope>NUCLEOTIDE SEQUENCE</scope>
    <source>
        <strain evidence="3">CtvSF8</strain>
    </source>
</reference>
<feature type="coiled-coil region" evidence="1">
    <location>
        <begin position="54"/>
        <end position="99"/>
    </location>
</feature>
<name>A0A8S5LKH2_9CAUD</name>
<organism evidence="3">
    <name type="scientific">Podoviridae sp. ctvSF8</name>
    <dbReference type="NCBI Taxonomy" id="2827621"/>
    <lineage>
        <taxon>Viruses</taxon>
        <taxon>Duplodnaviria</taxon>
        <taxon>Heunggongvirae</taxon>
        <taxon>Uroviricota</taxon>
        <taxon>Caudoviricetes</taxon>
    </lineage>
</organism>
<evidence type="ECO:0000313" key="3">
    <source>
        <dbReference type="EMBL" id="DAD70580.1"/>
    </source>
</evidence>
<evidence type="ECO:0000256" key="2">
    <source>
        <dbReference type="SAM" id="MobiDB-lite"/>
    </source>
</evidence>
<sequence>MAKKKKTKDEVREELKAGNPHFTDEQIDELLEESFDGEDAASDETSGEAETGDAAALRAEIEAERAELEKEKEALALERAELEKEKAKLDKELTSLNEKLDTAITGEEKEYVCNTACTFDGAYYKAGDILVTSKETSEFFDPV</sequence>
<keyword evidence="1" id="KW-0175">Coiled coil</keyword>
<feature type="compositionally biased region" description="Acidic residues" evidence="2">
    <location>
        <begin position="25"/>
        <end position="51"/>
    </location>
</feature>
<protein>
    <submittedName>
        <fullName evidence="3">Uncharacterized protein</fullName>
    </submittedName>
</protein>
<feature type="compositionally biased region" description="Basic and acidic residues" evidence="2">
    <location>
        <begin position="7"/>
        <end position="16"/>
    </location>
</feature>